<dbReference type="InterPro" id="IPR015424">
    <property type="entry name" value="PyrdxlP-dep_Trfase"/>
</dbReference>
<dbReference type="GO" id="GO:0042802">
    <property type="term" value="F:identical protein binding"/>
    <property type="evidence" value="ECO:0007669"/>
    <property type="project" value="TreeGrafter"/>
</dbReference>
<comment type="similarity">
    <text evidence="2">Belongs to the class-III pyridoxal-phosphate-dependent aminotransferase family.</text>
</comment>
<dbReference type="InterPro" id="IPR050103">
    <property type="entry name" value="Class-III_PLP-dep_AT"/>
</dbReference>
<protein>
    <recommendedName>
        <fullName evidence="5">Aminotransferase class III-fold pyridoxal phosphate-dependent enzyme</fullName>
    </recommendedName>
</protein>
<accession>A0A382T172</accession>
<dbReference type="InterPro" id="IPR005814">
    <property type="entry name" value="Aminotrans_3"/>
</dbReference>
<feature type="non-terminal residue" evidence="4">
    <location>
        <position position="248"/>
    </location>
</feature>
<keyword evidence="3" id="KW-0663">Pyridoxal phosphate</keyword>
<dbReference type="EMBL" id="UINC01132734">
    <property type="protein sequence ID" value="SVD15227.1"/>
    <property type="molecule type" value="Genomic_DNA"/>
</dbReference>
<dbReference type="InterPro" id="IPR015421">
    <property type="entry name" value="PyrdxlP-dep_Trfase_major"/>
</dbReference>
<dbReference type="Gene3D" id="3.40.640.10">
    <property type="entry name" value="Type I PLP-dependent aspartate aminotransferase-like (Major domain)"/>
    <property type="match status" value="1"/>
</dbReference>
<dbReference type="Gene3D" id="3.90.1150.10">
    <property type="entry name" value="Aspartate Aminotransferase, domain 1"/>
    <property type="match status" value="1"/>
</dbReference>
<dbReference type="GO" id="GO:0008483">
    <property type="term" value="F:transaminase activity"/>
    <property type="evidence" value="ECO:0007669"/>
    <property type="project" value="InterPro"/>
</dbReference>
<evidence type="ECO:0000256" key="1">
    <source>
        <dbReference type="ARBA" id="ARBA00001933"/>
    </source>
</evidence>
<comment type="cofactor">
    <cofactor evidence="1">
        <name>pyridoxal 5'-phosphate</name>
        <dbReference type="ChEBI" id="CHEBI:597326"/>
    </cofactor>
</comment>
<evidence type="ECO:0000256" key="2">
    <source>
        <dbReference type="ARBA" id="ARBA00008954"/>
    </source>
</evidence>
<proteinExistence type="inferred from homology"/>
<evidence type="ECO:0000256" key="3">
    <source>
        <dbReference type="ARBA" id="ARBA00022898"/>
    </source>
</evidence>
<name>A0A382T172_9ZZZZ</name>
<dbReference type="InterPro" id="IPR015422">
    <property type="entry name" value="PyrdxlP-dep_Trfase_small"/>
</dbReference>
<gene>
    <name evidence="4" type="ORF">METZ01_LOCUS368081</name>
</gene>
<dbReference type="AlphaFoldDB" id="A0A382T172"/>
<dbReference type="Pfam" id="PF00202">
    <property type="entry name" value="Aminotran_3"/>
    <property type="match status" value="1"/>
</dbReference>
<dbReference type="PANTHER" id="PTHR11986:SF58">
    <property type="entry name" value="LEUCINE_METHIONINE RACEMASE"/>
    <property type="match status" value="1"/>
</dbReference>
<sequence length="248" mass="28260">MSNYKFSRTPIKVPKVQTKYRSINTRIPAPGTENMLSKLELYESRSMQGQIPIIWDKADDFSIYDKQGNKWIDFTSTIFVSNVGHGNKNVCNAVKKVLEKPLIHSYAYVNEERVQYHKKLVEFAGTPFEKAFLLSAGTEATEAALKLMRMNGQKIKKRKLGIICIEGNWHGRTLGAQMMSGNSSQKEWIGYHDPNIHHIRFPYPWTLNGKTGEEFLELELQKLQKSGIDLGKDICGVMLETFQGWGAV</sequence>
<reference evidence="4" key="1">
    <citation type="submission" date="2018-05" db="EMBL/GenBank/DDBJ databases">
        <authorList>
            <person name="Lanie J.A."/>
            <person name="Ng W.-L."/>
            <person name="Kazmierczak K.M."/>
            <person name="Andrzejewski T.M."/>
            <person name="Davidsen T.M."/>
            <person name="Wayne K.J."/>
            <person name="Tettelin H."/>
            <person name="Glass J.I."/>
            <person name="Rusch D."/>
            <person name="Podicherti R."/>
            <person name="Tsui H.-C.T."/>
            <person name="Winkler M.E."/>
        </authorList>
    </citation>
    <scope>NUCLEOTIDE SEQUENCE</scope>
</reference>
<evidence type="ECO:0000313" key="4">
    <source>
        <dbReference type="EMBL" id="SVD15227.1"/>
    </source>
</evidence>
<dbReference type="PANTHER" id="PTHR11986">
    <property type="entry name" value="AMINOTRANSFERASE CLASS III"/>
    <property type="match status" value="1"/>
</dbReference>
<dbReference type="SUPFAM" id="SSF53383">
    <property type="entry name" value="PLP-dependent transferases"/>
    <property type="match status" value="1"/>
</dbReference>
<organism evidence="4">
    <name type="scientific">marine metagenome</name>
    <dbReference type="NCBI Taxonomy" id="408172"/>
    <lineage>
        <taxon>unclassified sequences</taxon>
        <taxon>metagenomes</taxon>
        <taxon>ecological metagenomes</taxon>
    </lineage>
</organism>
<dbReference type="GO" id="GO:0030170">
    <property type="term" value="F:pyridoxal phosphate binding"/>
    <property type="evidence" value="ECO:0007669"/>
    <property type="project" value="InterPro"/>
</dbReference>
<evidence type="ECO:0008006" key="5">
    <source>
        <dbReference type="Google" id="ProtNLM"/>
    </source>
</evidence>